<evidence type="ECO:0008006" key="3">
    <source>
        <dbReference type="Google" id="ProtNLM"/>
    </source>
</evidence>
<feature type="non-terminal residue" evidence="1">
    <location>
        <position position="1"/>
    </location>
</feature>
<dbReference type="EMBL" id="JARKIE010000669">
    <property type="protein sequence ID" value="KAJ7621677.1"/>
    <property type="molecule type" value="Genomic_DNA"/>
</dbReference>
<proteinExistence type="predicted"/>
<sequence length="115" mass="12750">YGLAPAGMGADKTSNFVRGDPHTVAAAMSKGGYLAVQVLPGSFDSFDFLTSWLSKWYESLHPLECLCATHNAVYQLPIMNEWPQKYSILVLDNCRIHHNDALLEIIAANSCFLLF</sequence>
<accession>A0AAD7BIJ8</accession>
<protein>
    <recommendedName>
        <fullName evidence="3">Tc1-like transposase DDE domain-containing protein</fullName>
    </recommendedName>
</protein>
<dbReference type="Proteomes" id="UP001221757">
    <property type="component" value="Unassembled WGS sequence"/>
</dbReference>
<keyword evidence="2" id="KW-1185">Reference proteome</keyword>
<organism evidence="1 2">
    <name type="scientific">Mycena rosella</name>
    <name type="common">Pink bonnet</name>
    <name type="synonym">Agaricus rosellus</name>
    <dbReference type="NCBI Taxonomy" id="1033263"/>
    <lineage>
        <taxon>Eukaryota</taxon>
        <taxon>Fungi</taxon>
        <taxon>Dikarya</taxon>
        <taxon>Basidiomycota</taxon>
        <taxon>Agaricomycotina</taxon>
        <taxon>Agaricomycetes</taxon>
        <taxon>Agaricomycetidae</taxon>
        <taxon>Agaricales</taxon>
        <taxon>Marasmiineae</taxon>
        <taxon>Mycenaceae</taxon>
        <taxon>Mycena</taxon>
    </lineage>
</organism>
<gene>
    <name evidence="1" type="ORF">B0H17DRAFT_836477</name>
</gene>
<evidence type="ECO:0000313" key="1">
    <source>
        <dbReference type="EMBL" id="KAJ7621677.1"/>
    </source>
</evidence>
<comment type="caution">
    <text evidence="1">The sequence shown here is derived from an EMBL/GenBank/DDBJ whole genome shotgun (WGS) entry which is preliminary data.</text>
</comment>
<evidence type="ECO:0000313" key="2">
    <source>
        <dbReference type="Proteomes" id="UP001221757"/>
    </source>
</evidence>
<reference evidence="1" key="1">
    <citation type="submission" date="2023-03" db="EMBL/GenBank/DDBJ databases">
        <title>Massive genome expansion in bonnet fungi (Mycena s.s.) driven by repeated elements and novel gene families across ecological guilds.</title>
        <authorList>
            <consortium name="Lawrence Berkeley National Laboratory"/>
            <person name="Harder C.B."/>
            <person name="Miyauchi S."/>
            <person name="Viragh M."/>
            <person name="Kuo A."/>
            <person name="Thoen E."/>
            <person name="Andreopoulos B."/>
            <person name="Lu D."/>
            <person name="Skrede I."/>
            <person name="Drula E."/>
            <person name="Henrissat B."/>
            <person name="Morin E."/>
            <person name="Kohler A."/>
            <person name="Barry K."/>
            <person name="LaButti K."/>
            <person name="Morin E."/>
            <person name="Salamov A."/>
            <person name="Lipzen A."/>
            <person name="Mereny Z."/>
            <person name="Hegedus B."/>
            <person name="Baldrian P."/>
            <person name="Stursova M."/>
            <person name="Weitz H."/>
            <person name="Taylor A."/>
            <person name="Grigoriev I.V."/>
            <person name="Nagy L.G."/>
            <person name="Martin F."/>
            <person name="Kauserud H."/>
        </authorList>
    </citation>
    <scope>NUCLEOTIDE SEQUENCE</scope>
    <source>
        <strain evidence="1">CBHHK067</strain>
    </source>
</reference>
<feature type="non-terminal residue" evidence="1">
    <location>
        <position position="115"/>
    </location>
</feature>
<dbReference type="AlphaFoldDB" id="A0AAD7BIJ8"/>
<name>A0AAD7BIJ8_MYCRO</name>